<dbReference type="PROSITE" id="PS50109">
    <property type="entry name" value="HIS_KIN"/>
    <property type="match status" value="1"/>
</dbReference>
<feature type="region of interest" description="Disordered" evidence="8">
    <location>
        <begin position="144"/>
        <end position="177"/>
    </location>
</feature>
<dbReference type="PANTHER" id="PTHR43395:SF1">
    <property type="entry name" value="CHEMOTAXIS PROTEIN CHEA"/>
    <property type="match status" value="1"/>
</dbReference>
<proteinExistence type="predicted"/>
<dbReference type="Pfam" id="PF01584">
    <property type="entry name" value="CheW"/>
    <property type="match status" value="1"/>
</dbReference>
<dbReference type="Gene3D" id="1.20.120.160">
    <property type="entry name" value="HPT domain"/>
    <property type="match status" value="1"/>
</dbReference>
<dbReference type="GO" id="GO:0006935">
    <property type="term" value="P:chemotaxis"/>
    <property type="evidence" value="ECO:0007669"/>
    <property type="project" value="InterPro"/>
</dbReference>
<organism evidence="13 14">
    <name type="scientific">Candidatus Desulfatibia vada</name>
    <dbReference type="NCBI Taxonomy" id="2841696"/>
    <lineage>
        <taxon>Bacteria</taxon>
        <taxon>Pseudomonadati</taxon>
        <taxon>Thermodesulfobacteriota</taxon>
        <taxon>Desulfobacteria</taxon>
        <taxon>Desulfobacterales</taxon>
        <taxon>Desulfobacterales incertae sedis</taxon>
        <taxon>Candidatus Desulfatibia</taxon>
    </lineage>
</organism>
<dbReference type="Proteomes" id="UP000605201">
    <property type="component" value="Unassembled WGS sequence"/>
</dbReference>
<dbReference type="PROSITE" id="PS50851">
    <property type="entry name" value="CHEW"/>
    <property type="match status" value="1"/>
</dbReference>
<feature type="compositionally biased region" description="Basic and acidic residues" evidence="8">
    <location>
        <begin position="144"/>
        <end position="171"/>
    </location>
</feature>
<evidence type="ECO:0000256" key="7">
    <source>
        <dbReference type="PROSITE-ProRule" id="PRU00169"/>
    </source>
</evidence>
<dbReference type="SMART" id="SM00387">
    <property type="entry name" value="HATPase_c"/>
    <property type="match status" value="1"/>
</dbReference>
<evidence type="ECO:0000259" key="11">
    <source>
        <dbReference type="PROSITE" id="PS50851"/>
    </source>
</evidence>
<dbReference type="Pfam" id="PF02518">
    <property type="entry name" value="HATPase_c"/>
    <property type="match status" value="1"/>
</dbReference>
<dbReference type="InterPro" id="IPR036061">
    <property type="entry name" value="CheW-like_dom_sf"/>
</dbReference>
<dbReference type="PROSITE" id="PS50110">
    <property type="entry name" value="RESPONSE_REGULATORY"/>
    <property type="match status" value="1"/>
</dbReference>
<dbReference type="InterPro" id="IPR036890">
    <property type="entry name" value="HATPase_C_sf"/>
</dbReference>
<evidence type="ECO:0000256" key="1">
    <source>
        <dbReference type="ARBA" id="ARBA00000085"/>
    </source>
</evidence>
<dbReference type="CDD" id="cd00088">
    <property type="entry name" value="HPT"/>
    <property type="match status" value="1"/>
</dbReference>
<accession>A0A8J6NYF5</accession>
<dbReference type="Gene3D" id="3.30.565.10">
    <property type="entry name" value="Histidine kinase-like ATPase, C-terminal domain"/>
    <property type="match status" value="1"/>
</dbReference>
<dbReference type="SMART" id="SM00260">
    <property type="entry name" value="CheW"/>
    <property type="match status" value="1"/>
</dbReference>
<dbReference type="EMBL" id="JACNIG010000090">
    <property type="protein sequence ID" value="MBC8430848.1"/>
    <property type="molecule type" value="Genomic_DNA"/>
</dbReference>
<gene>
    <name evidence="13" type="ORF">H8D96_02910</name>
</gene>
<evidence type="ECO:0000259" key="12">
    <source>
        <dbReference type="PROSITE" id="PS50894"/>
    </source>
</evidence>
<dbReference type="PROSITE" id="PS50894">
    <property type="entry name" value="HPT"/>
    <property type="match status" value="1"/>
</dbReference>
<dbReference type="Gene3D" id="2.30.30.40">
    <property type="entry name" value="SH3 Domains"/>
    <property type="match status" value="1"/>
</dbReference>
<protein>
    <recommendedName>
        <fullName evidence="2">histidine kinase</fullName>
        <ecNumber evidence="2">2.7.13.3</ecNumber>
    </recommendedName>
</protein>
<dbReference type="AlphaFoldDB" id="A0A8J6NYF5"/>
<feature type="domain" description="CheW-like" evidence="11">
    <location>
        <begin position="524"/>
        <end position="661"/>
    </location>
</feature>
<feature type="domain" description="HPt" evidence="12">
    <location>
        <begin position="3"/>
        <end position="110"/>
    </location>
</feature>
<evidence type="ECO:0000259" key="9">
    <source>
        <dbReference type="PROSITE" id="PS50109"/>
    </source>
</evidence>
<dbReference type="InterPro" id="IPR008207">
    <property type="entry name" value="Sig_transdc_His_kin_Hpt_dom"/>
</dbReference>
<feature type="domain" description="Histidine kinase" evidence="9">
    <location>
        <begin position="314"/>
        <end position="522"/>
    </location>
</feature>
<comment type="catalytic activity">
    <reaction evidence="1">
        <text>ATP + protein L-histidine = ADP + protein N-phospho-L-histidine.</text>
        <dbReference type="EC" id="2.7.13.3"/>
    </reaction>
</comment>
<evidence type="ECO:0000313" key="14">
    <source>
        <dbReference type="Proteomes" id="UP000605201"/>
    </source>
</evidence>
<evidence type="ECO:0000256" key="6">
    <source>
        <dbReference type="PROSITE-ProRule" id="PRU00110"/>
    </source>
</evidence>
<sequence length="799" mass="89369">MNEDELLKKLRETFKLESQERLANISSGLLELEKASEPDEQEPVLDVVFREIHSLKGAARAVNLTDIETLFQSMEGIFADIKRKEILFSADLFDLLHSSVRAVDNFLAASNDDQSLSHRENIINLIQQLEHLIFGKAEESVAGKSKKDDARRDVREKAETEDRGEKKEDRGKRHKTKIKDIKKRVPAKTEKASPKAHLIKGTPLTSETVRISTSKLDSILLKAEELVSLKLVSSQHLLNLRNALHSFENWEKRWAKAESELRVLRNQVHKENHFKKSGTNASSLAKILEFVDWNEEQVESLGQDIKGFTKASEQNLRSLSRMVDDLLDDMKKIMMLPFASLLDTFPIMVRDISREQGKEVELVLKGGEVEIDRRILEEMRDPLIHLLRNAIDHGLESSEQRIKQHKTPSGTINLTISQTESKMVEILLSDDGNGIDLAKVKTKATKIGIISEKEAKDLTDQEALPLIFRSHVSTSPIITEISGRGLGLAIVQENVDKLGGLLALETNPGKGSSFKIRLPVTLATFRGVLVKARDNLFILPSLHVARISSIHRDKIKTVENRATITVSGRVLSLVELADVLRLSQVQNHQDKTAFVTVAVLGSGENRIAFTVDEVLGEQEVLVKGLGKQLSRVPNIAGATILGSGQVVPILNVHDLLKSSLEVTADLYKSEVAKEGEEKRKKSILVVEDSITSRTLIKNILETSGYNVKTTVDGHDAYTTLKTEEFDLVVSDVDMPRMNGFDLTEKIRKDKRFSEIPLVLLTARESPEDRERGIDVGADAYIVKSSFDQSNLIEVIERLI</sequence>
<feature type="modified residue" description="4-aspartylphosphate" evidence="7">
    <location>
        <position position="731"/>
    </location>
</feature>
<feature type="modified residue" description="Phosphohistidine" evidence="6">
    <location>
        <position position="53"/>
    </location>
</feature>
<dbReference type="SMART" id="SM00448">
    <property type="entry name" value="REC"/>
    <property type="match status" value="1"/>
</dbReference>
<reference evidence="13 14" key="1">
    <citation type="submission" date="2020-08" db="EMBL/GenBank/DDBJ databases">
        <title>Bridging the membrane lipid divide: bacteria of the FCB group superphylum have the potential to synthesize archaeal ether lipids.</title>
        <authorList>
            <person name="Villanueva L."/>
            <person name="Von Meijenfeldt F.A.B."/>
            <person name="Westbye A.B."/>
            <person name="Yadav S."/>
            <person name="Hopmans E.C."/>
            <person name="Dutilh B.E."/>
            <person name="Sinninghe Damste J.S."/>
        </authorList>
    </citation>
    <scope>NUCLEOTIDE SEQUENCE [LARGE SCALE GENOMIC DNA]</scope>
    <source>
        <strain evidence="13">NIOZ-UU17</strain>
    </source>
</reference>
<dbReference type="Pfam" id="PF01627">
    <property type="entry name" value="Hpt"/>
    <property type="match status" value="1"/>
</dbReference>
<dbReference type="InterPro" id="IPR004358">
    <property type="entry name" value="Sig_transdc_His_kin-like_C"/>
</dbReference>
<dbReference type="InterPro" id="IPR002545">
    <property type="entry name" value="CheW-lke_dom"/>
</dbReference>
<dbReference type="SUPFAM" id="SSF52172">
    <property type="entry name" value="CheY-like"/>
    <property type="match status" value="1"/>
</dbReference>
<dbReference type="PANTHER" id="PTHR43395">
    <property type="entry name" value="SENSOR HISTIDINE KINASE CHEA"/>
    <property type="match status" value="1"/>
</dbReference>
<dbReference type="Pfam" id="PF00072">
    <property type="entry name" value="Response_reg"/>
    <property type="match status" value="1"/>
</dbReference>
<keyword evidence="4" id="KW-0808">Transferase</keyword>
<evidence type="ECO:0000256" key="2">
    <source>
        <dbReference type="ARBA" id="ARBA00012438"/>
    </source>
</evidence>
<evidence type="ECO:0000256" key="4">
    <source>
        <dbReference type="ARBA" id="ARBA00022679"/>
    </source>
</evidence>
<dbReference type="InterPro" id="IPR036641">
    <property type="entry name" value="HPT_dom_sf"/>
</dbReference>
<evidence type="ECO:0000313" key="13">
    <source>
        <dbReference type="EMBL" id="MBC8430848.1"/>
    </source>
</evidence>
<feature type="domain" description="Response regulatory" evidence="10">
    <location>
        <begin position="682"/>
        <end position="798"/>
    </location>
</feature>
<dbReference type="GO" id="GO:0000155">
    <property type="term" value="F:phosphorelay sensor kinase activity"/>
    <property type="evidence" value="ECO:0007669"/>
    <property type="project" value="UniProtKB-ARBA"/>
</dbReference>
<dbReference type="Gene3D" id="3.40.50.2300">
    <property type="match status" value="1"/>
</dbReference>
<dbReference type="EC" id="2.7.13.3" evidence="2"/>
<keyword evidence="5 13" id="KW-0418">Kinase</keyword>
<dbReference type="SUPFAM" id="SSF55874">
    <property type="entry name" value="ATPase domain of HSP90 chaperone/DNA topoisomerase II/histidine kinase"/>
    <property type="match status" value="1"/>
</dbReference>
<dbReference type="PRINTS" id="PR00344">
    <property type="entry name" value="BCTRLSENSOR"/>
</dbReference>
<evidence type="ECO:0000256" key="8">
    <source>
        <dbReference type="SAM" id="MobiDB-lite"/>
    </source>
</evidence>
<dbReference type="InterPro" id="IPR003594">
    <property type="entry name" value="HATPase_dom"/>
</dbReference>
<comment type="caution">
    <text evidence="13">The sequence shown here is derived from an EMBL/GenBank/DDBJ whole genome shotgun (WGS) entry which is preliminary data.</text>
</comment>
<evidence type="ECO:0000259" key="10">
    <source>
        <dbReference type="PROSITE" id="PS50110"/>
    </source>
</evidence>
<dbReference type="InterPro" id="IPR011006">
    <property type="entry name" value="CheY-like_superfamily"/>
</dbReference>
<evidence type="ECO:0000256" key="3">
    <source>
        <dbReference type="ARBA" id="ARBA00022553"/>
    </source>
</evidence>
<dbReference type="InterPro" id="IPR005467">
    <property type="entry name" value="His_kinase_dom"/>
</dbReference>
<evidence type="ECO:0000256" key="5">
    <source>
        <dbReference type="ARBA" id="ARBA00022777"/>
    </source>
</evidence>
<keyword evidence="3 7" id="KW-0597">Phosphoprotein</keyword>
<dbReference type="FunFam" id="3.30.565.10:FF:000016">
    <property type="entry name" value="Chemotaxis protein CheA, putative"/>
    <property type="match status" value="1"/>
</dbReference>
<dbReference type="SMART" id="SM00073">
    <property type="entry name" value="HPT"/>
    <property type="match status" value="1"/>
</dbReference>
<name>A0A8J6NYF5_9BACT</name>
<dbReference type="InterPro" id="IPR001789">
    <property type="entry name" value="Sig_transdc_resp-reg_receiver"/>
</dbReference>
<dbReference type="SUPFAM" id="SSF47226">
    <property type="entry name" value="Histidine-containing phosphotransfer domain, HPT domain"/>
    <property type="match status" value="1"/>
</dbReference>
<dbReference type="SUPFAM" id="SSF50341">
    <property type="entry name" value="CheW-like"/>
    <property type="match status" value="1"/>
</dbReference>
<dbReference type="InterPro" id="IPR051315">
    <property type="entry name" value="Bact_Chemotaxis_CheA"/>
</dbReference>